<feature type="compositionally biased region" description="Low complexity" evidence="9">
    <location>
        <begin position="11"/>
        <end position="23"/>
    </location>
</feature>
<evidence type="ECO:0000313" key="13">
    <source>
        <dbReference type="EMBL" id="SYW82891.1"/>
    </source>
</evidence>
<feature type="transmembrane region" description="Helical" evidence="10">
    <location>
        <begin position="1312"/>
        <end position="1336"/>
    </location>
</feature>
<organism evidence="12 14">
    <name type="scientific">Ustilago bromivora</name>
    <dbReference type="NCBI Taxonomy" id="307758"/>
    <lineage>
        <taxon>Eukaryota</taxon>
        <taxon>Fungi</taxon>
        <taxon>Dikarya</taxon>
        <taxon>Basidiomycota</taxon>
        <taxon>Ustilaginomycotina</taxon>
        <taxon>Ustilaginomycetes</taxon>
        <taxon>Ustilaginales</taxon>
        <taxon>Ustilaginaceae</taxon>
        <taxon>Ustilago</taxon>
    </lineage>
</organism>
<feature type="domain" description="ABC transporter" evidence="11">
    <location>
        <begin position="837"/>
        <end position="1079"/>
    </location>
</feature>
<protein>
    <submittedName>
        <fullName evidence="13">Probable SNQ2 - ABC transporter involved in multidrug resistance</fullName>
    </submittedName>
    <submittedName>
        <fullName evidence="12">Probable SNQ2-ABC transporter involved in multidrug resistance</fullName>
    </submittedName>
</protein>
<proteinExistence type="inferred from homology"/>
<dbReference type="Gene3D" id="3.40.50.300">
    <property type="entry name" value="P-loop containing nucleotide triphosphate hydrolases"/>
    <property type="match status" value="2"/>
</dbReference>
<dbReference type="EMBL" id="LT558133">
    <property type="protein sequence ID" value="SAM85465.1"/>
    <property type="molecule type" value="Genomic_DNA"/>
</dbReference>
<reference evidence="12" key="1">
    <citation type="submission" date="2016-04" db="EMBL/GenBank/DDBJ databases">
        <authorList>
            <person name="Evans L.H."/>
            <person name="Alamgir A."/>
            <person name="Owens N."/>
            <person name="Weber N.D."/>
            <person name="Virtaneva K."/>
            <person name="Barbian K."/>
            <person name="Babar A."/>
            <person name="Rosenke K."/>
        </authorList>
    </citation>
    <scope>NUCLEOTIDE SEQUENCE</scope>
    <source>
        <strain evidence="12">UB2112</strain>
    </source>
</reference>
<feature type="transmembrane region" description="Helical" evidence="10">
    <location>
        <begin position="1285"/>
        <end position="1306"/>
    </location>
</feature>
<dbReference type="FunFam" id="3.40.50.300:FF:000054">
    <property type="entry name" value="ABC multidrug transporter atrF"/>
    <property type="match status" value="1"/>
</dbReference>
<dbReference type="InterPro" id="IPR043926">
    <property type="entry name" value="ABCG_dom"/>
</dbReference>
<evidence type="ECO:0000256" key="4">
    <source>
        <dbReference type="ARBA" id="ARBA00022692"/>
    </source>
</evidence>
<feature type="domain" description="ABC transporter" evidence="11">
    <location>
        <begin position="147"/>
        <end position="399"/>
    </location>
</feature>
<feature type="transmembrane region" description="Helical" evidence="10">
    <location>
        <begin position="764"/>
        <end position="786"/>
    </location>
</feature>
<dbReference type="GO" id="GO:0140359">
    <property type="term" value="F:ABC-type transporter activity"/>
    <property type="evidence" value="ECO:0007669"/>
    <property type="project" value="InterPro"/>
</dbReference>
<dbReference type="GO" id="GO:0016887">
    <property type="term" value="F:ATP hydrolysis activity"/>
    <property type="evidence" value="ECO:0007669"/>
    <property type="project" value="InterPro"/>
</dbReference>
<evidence type="ECO:0000256" key="9">
    <source>
        <dbReference type="SAM" id="MobiDB-lite"/>
    </source>
</evidence>
<feature type="compositionally biased region" description="Polar residues" evidence="9">
    <location>
        <begin position="59"/>
        <end position="77"/>
    </location>
</feature>
<keyword evidence="3" id="KW-0813">Transport</keyword>
<evidence type="ECO:0000259" key="11">
    <source>
        <dbReference type="PROSITE" id="PS50893"/>
    </source>
</evidence>
<evidence type="ECO:0000256" key="8">
    <source>
        <dbReference type="ARBA" id="ARBA00023136"/>
    </source>
</evidence>
<dbReference type="PROSITE" id="PS50893">
    <property type="entry name" value="ABC_TRANSPORTER_2"/>
    <property type="match status" value="2"/>
</dbReference>
<feature type="transmembrane region" description="Helical" evidence="10">
    <location>
        <begin position="619"/>
        <end position="640"/>
    </location>
</feature>
<feature type="transmembrane region" description="Helical" evidence="10">
    <location>
        <begin position="1207"/>
        <end position="1228"/>
    </location>
</feature>
<evidence type="ECO:0000313" key="14">
    <source>
        <dbReference type="Proteomes" id="UP000179920"/>
    </source>
</evidence>
<comment type="subcellular location">
    <subcellularLocation>
        <location evidence="1">Membrane</location>
        <topology evidence="1">Multi-pass membrane protein</topology>
    </subcellularLocation>
</comment>
<dbReference type="SMART" id="SM00382">
    <property type="entry name" value="AAA"/>
    <property type="match status" value="2"/>
</dbReference>
<dbReference type="InterPro" id="IPR013525">
    <property type="entry name" value="ABC2_TM"/>
</dbReference>
<sequence length="1464" mass="161901">MNDPAAFSGVSTPASPTAAASATNSVHGDHPVDMSDASTSDEHHVDVQRAKAEFAMLETSLSRQSEATRQRSAQPKNIESEAASKGSDDDDDFNLVEYLRCTQTENSHAGIKSKRIGVSWTNLEVLGIDSMSLNIRTFPDVITGTLLGPIFIIMAKLSKNRGRKLLQNMTGFAKPGEMVLVVGRPGSGCSTFLKTIANRRAGYIAVNGDVKYSGISSEEFARKYKGEAVYNEEDDVHFPTLTVKQTLEFALNLKSPGKRLPSQTVKSLNRQVLDTFLKMLGIPHTADTLVGSAVVRGVSGGERKRVSIAECMASRAAVLSWDNSTRGLDASTALDYAKCMRVFTDLVGLTTFVALYQPGEGIWEQFDKVMVIDGGRCVYYGPRDKARQYFLDLGFKDYPRQTSADFCSGCTDPNLNRFADGQDETTVPSTSERLEGAYHRSPIYQDMLREKEEYDAQIAADNSAEKEFREAVLEDKHKGVRPKSIYTVSFFRQVQVLTVRQMQMILGNRLDIFVSFATTIAIALIVGGIYLNLPETAAGAFTRGGVLFIGLLFNALTAFNELPTQMGGRPVLFKQMNYAFYRPSALSLAQLFADIPLSISKIVLFSSILYFMAGLERSAGAFFTFFIMVYFGYLAMSALFRLFGTVCKSYDVAARLAAVIISALIVFAGYVIPRNAMYRWLFWISYINPLYFAFSGVMMNGFKDLSLACVGQYIVPRNPAGSSQYPNNVGENQVCVLPGAQPGQQFVSGNDYLRANFGYDSSDLWLYFGVVVIFFVGLVGVTMAAIEFFQHGQYSSALTIVKKPNKEEQKLNQRLKEPASMKEKDASKQLDVESKPFTWEKLSYTVPVKGGKRQLLNDVYGYCRPGTLTALMGASGAGKTTLLDVLADRKSIGVISGDRLIDGKKIGIAFQRGCGYAEQQDIHEGTATVREALRFSAYLRQPAHVPKADKDAYVEDIIALLEMQDIADAMIGMPQFGLGIGDRKRVTIGVELAARPDLLLFLDEPTSGLNGQTAYNVVRFLKKLAASGQAILCTIHQPNALLFEQFDRLLLLERGGHTCYFGPIGPNAEHIVKYFAERGAQCPPSVNMAEYMLDAIGAGSMKRVGNKPWSQVYFESSLFQENLAEIERVKQETSSFSHGASKDKKTEYATPFLYQLKVVLQRALLSTWRQPDYQFTRLFQHAAIALITGLCFLNLDNTVTSLQYRVFGVFTATVLPAIILAQIEPFFIMARSVSIREDSSKMYSGTVFALTQLIQEIPFGIASSVVYFVLFYYPASFQTGSDRAGYFFAMLLITELFAVTLGQAIAAISPSIYIASLFNPFMIVIQSLLCGVTIPYPNMPAFFSSWLYHINPLTYLVAGLVTNEMHDLPVRCADNEFARFQPPSGETCQAWAQTFLTAFGGYLENPNAASDCQYCQYSNGDQFYAGLNTKFSERGRNIGFMIAFVAFNAFVTIVASRYIKYANR</sequence>
<dbReference type="OrthoDB" id="245989at2759"/>
<evidence type="ECO:0000313" key="12">
    <source>
        <dbReference type="EMBL" id="SAM85465.1"/>
    </source>
</evidence>
<evidence type="ECO:0000256" key="3">
    <source>
        <dbReference type="ARBA" id="ARBA00022448"/>
    </source>
</evidence>
<dbReference type="GO" id="GO:0005524">
    <property type="term" value="F:ATP binding"/>
    <property type="evidence" value="ECO:0007669"/>
    <property type="project" value="UniProtKB-KW"/>
</dbReference>
<dbReference type="GO" id="GO:0016020">
    <property type="term" value="C:membrane"/>
    <property type="evidence" value="ECO:0007669"/>
    <property type="project" value="UniProtKB-SubCell"/>
</dbReference>
<dbReference type="InterPro" id="IPR034001">
    <property type="entry name" value="ABCG_PDR_1"/>
</dbReference>
<dbReference type="CDD" id="cd03232">
    <property type="entry name" value="ABCG_PDR_domain2"/>
    <property type="match status" value="1"/>
</dbReference>
<keyword evidence="8 10" id="KW-0472">Membrane</keyword>
<dbReference type="InterPro" id="IPR010929">
    <property type="entry name" value="PDR_CDR_ABC"/>
</dbReference>
<feature type="compositionally biased region" description="Basic and acidic residues" evidence="9">
    <location>
        <begin position="40"/>
        <end position="52"/>
    </location>
</feature>
<dbReference type="Pfam" id="PF14510">
    <property type="entry name" value="ABC_trans_N"/>
    <property type="match status" value="1"/>
</dbReference>
<feature type="transmembrane region" description="Helical" evidence="10">
    <location>
        <begin position="1248"/>
        <end position="1273"/>
    </location>
</feature>
<gene>
    <name evidence="13" type="ORF">UBRO2_05013</name>
    <name evidence="12" type="ORF">UBRO_07286</name>
</gene>
<keyword evidence="15" id="KW-1185">Reference proteome</keyword>
<dbReference type="InterPro" id="IPR017871">
    <property type="entry name" value="ABC_transporter-like_CS"/>
</dbReference>
<dbReference type="Pfam" id="PF01061">
    <property type="entry name" value="ABC2_membrane"/>
    <property type="match status" value="2"/>
</dbReference>
<dbReference type="Proteomes" id="UP000179920">
    <property type="component" value="Chromosome XVII"/>
</dbReference>
<dbReference type="PANTHER" id="PTHR19241">
    <property type="entry name" value="ATP-BINDING CASSETTE TRANSPORTER"/>
    <property type="match status" value="1"/>
</dbReference>
<evidence type="ECO:0000256" key="2">
    <source>
        <dbReference type="ARBA" id="ARBA00006012"/>
    </source>
</evidence>
<feature type="transmembrane region" description="Helical" evidence="10">
    <location>
        <begin position="510"/>
        <end position="531"/>
    </location>
</feature>
<evidence type="ECO:0000313" key="15">
    <source>
        <dbReference type="Proteomes" id="UP000658997"/>
    </source>
</evidence>
<feature type="transmembrane region" description="Helical" evidence="10">
    <location>
        <begin position="678"/>
        <end position="697"/>
    </location>
</feature>
<dbReference type="InterPro" id="IPR003593">
    <property type="entry name" value="AAA+_ATPase"/>
</dbReference>
<name>A0A1K0GBP8_9BASI</name>
<keyword evidence="6" id="KW-0067">ATP-binding</keyword>
<keyword evidence="7 10" id="KW-1133">Transmembrane helix</keyword>
<evidence type="ECO:0000256" key="6">
    <source>
        <dbReference type="ARBA" id="ARBA00022840"/>
    </source>
</evidence>
<reference evidence="13" key="3">
    <citation type="submission" date="2018-08" db="EMBL/GenBank/DDBJ databases">
        <authorList>
            <person name="Guldener U."/>
        </authorList>
    </citation>
    <scope>NUCLEOTIDE SEQUENCE</scope>
    <source>
        <strain evidence="13">UB2</strain>
    </source>
</reference>
<dbReference type="CDD" id="cd03233">
    <property type="entry name" value="ABCG_PDR_domain1"/>
    <property type="match status" value="1"/>
</dbReference>
<evidence type="ECO:0000256" key="1">
    <source>
        <dbReference type="ARBA" id="ARBA00004141"/>
    </source>
</evidence>
<dbReference type="InterPro" id="IPR029481">
    <property type="entry name" value="ABC_trans_N"/>
</dbReference>
<dbReference type="PROSITE" id="PS00211">
    <property type="entry name" value="ABC_TRANSPORTER_1"/>
    <property type="match status" value="1"/>
</dbReference>
<reference evidence="14" key="2">
    <citation type="submission" date="2016-04" db="EMBL/GenBank/DDBJ databases">
        <authorList>
            <person name="Guldener U."/>
            <person name="Guldener U."/>
        </authorList>
    </citation>
    <scope>NUCLEOTIDE SEQUENCE [LARGE SCALE GENOMIC DNA]</scope>
    <source>
        <strain evidence="14">UB2112</strain>
    </source>
</reference>
<evidence type="ECO:0000256" key="10">
    <source>
        <dbReference type="SAM" id="Phobius"/>
    </source>
</evidence>
<feature type="region of interest" description="Disordered" evidence="9">
    <location>
        <begin position="1"/>
        <end position="89"/>
    </location>
</feature>
<dbReference type="InterPro" id="IPR027417">
    <property type="entry name" value="P-loop_NTPase"/>
</dbReference>
<feature type="transmembrane region" description="Helical" evidence="10">
    <location>
        <begin position="1438"/>
        <end position="1459"/>
    </location>
</feature>
<keyword evidence="4 10" id="KW-0812">Transmembrane</keyword>
<feature type="transmembrane region" description="Helical" evidence="10">
    <location>
        <begin position="652"/>
        <end position="672"/>
    </location>
</feature>
<feature type="transmembrane region" description="Helical" evidence="10">
    <location>
        <begin position="537"/>
        <end position="559"/>
    </location>
</feature>
<comment type="similarity">
    <text evidence="2">Belongs to the ABC transporter superfamily. ABCG family. PDR (TC 3.A.1.205) subfamily.</text>
</comment>
<dbReference type="Pfam" id="PF00005">
    <property type="entry name" value="ABC_tran"/>
    <property type="match status" value="2"/>
</dbReference>
<accession>A0A1K0GBP8</accession>
<dbReference type="Pfam" id="PF06422">
    <property type="entry name" value="PDR_CDR"/>
    <property type="match status" value="1"/>
</dbReference>
<dbReference type="InterPro" id="IPR034003">
    <property type="entry name" value="ABCG_PDR_2"/>
</dbReference>
<dbReference type="InterPro" id="IPR003439">
    <property type="entry name" value="ABC_transporter-like_ATP-bd"/>
</dbReference>
<feature type="transmembrane region" description="Helical" evidence="10">
    <location>
        <begin position="591"/>
        <end position="613"/>
    </location>
</feature>
<dbReference type="SUPFAM" id="SSF52540">
    <property type="entry name" value="P-loop containing nucleoside triphosphate hydrolases"/>
    <property type="match status" value="2"/>
</dbReference>
<keyword evidence="5" id="KW-0547">Nucleotide-binding</keyword>
<evidence type="ECO:0000256" key="7">
    <source>
        <dbReference type="ARBA" id="ARBA00022989"/>
    </source>
</evidence>
<evidence type="ECO:0000256" key="5">
    <source>
        <dbReference type="ARBA" id="ARBA00022741"/>
    </source>
</evidence>
<dbReference type="Proteomes" id="UP000658997">
    <property type="component" value="Unassembled WGS sequence"/>
</dbReference>
<dbReference type="Pfam" id="PF19055">
    <property type="entry name" value="ABC2_membrane_7"/>
    <property type="match status" value="1"/>
</dbReference>
<dbReference type="EMBL" id="ULHB01000136">
    <property type="protein sequence ID" value="SYW82891.1"/>
    <property type="molecule type" value="Genomic_DNA"/>
</dbReference>